<organism evidence="2 3">
    <name type="scientific">Haemophilus parainfluenzae</name>
    <dbReference type="NCBI Taxonomy" id="729"/>
    <lineage>
        <taxon>Bacteria</taxon>
        <taxon>Pseudomonadati</taxon>
        <taxon>Pseudomonadota</taxon>
        <taxon>Gammaproteobacteria</taxon>
        <taxon>Pasteurellales</taxon>
        <taxon>Pasteurellaceae</taxon>
        <taxon>Haemophilus</taxon>
    </lineage>
</organism>
<name>A0A377JJ15_HAEPA</name>
<evidence type="ECO:0000256" key="1">
    <source>
        <dbReference type="SAM" id="SignalP"/>
    </source>
</evidence>
<sequence>MNKLLLSLSTVFVSTNVFALSHLEQAKVDTVAKVYQTNDLERYSTKEFADLQMKATDIHNENEYEYGGTCLSEFWIYGMVRNQVEVKPIIKIIKEQVNVTLKSKKKTIDLVYQLECENNQCLVSDVITEQGRSYKKSLASCIKKYP</sequence>
<evidence type="ECO:0000313" key="2">
    <source>
        <dbReference type="EMBL" id="STP03688.1"/>
    </source>
</evidence>
<feature type="signal peptide" evidence="1">
    <location>
        <begin position="1"/>
        <end position="19"/>
    </location>
</feature>
<dbReference type="Proteomes" id="UP000254186">
    <property type="component" value="Unassembled WGS sequence"/>
</dbReference>
<dbReference type="EMBL" id="UGHY01000002">
    <property type="protein sequence ID" value="STP03688.1"/>
    <property type="molecule type" value="Genomic_DNA"/>
</dbReference>
<proteinExistence type="predicted"/>
<feature type="chain" id="PRO_5016779801" evidence="1">
    <location>
        <begin position="20"/>
        <end position="146"/>
    </location>
</feature>
<keyword evidence="1" id="KW-0732">Signal</keyword>
<dbReference type="RefSeq" id="WP_049363996.1">
    <property type="nucleotide sequence ID" value="NZ_JVSB01000042.1"/>
</dbReference>
<evidence type="ECO:0000313" key="3">
    <source>
        <dbReference type="Proteomes" id="UP000254186"/>
    </source>
</evidence>
<gene>
    <name evidence="2" type="ORF">NCTC10672_00947</name>
</gene>
<dbReference type="AlphaFoldDB" id="A0A377JJ15"/>
<reference evidence="2 3" key="1">
    <citation type="submission" date="2018-06" db="EMBL/GenBank/DDBJ databases">
        <authorList>
            <consortium name="Pathogen Informatics"/>
            <person name="Doyle S."/>
        </authorList>
    </citation>
    <scope>NUCLEOTIDE SEQUENCE [LARGE SCALE GENOMIC DNA]</scope>
    <source>
        <strain evidence="2 3">NCTC10672</strain>
    </source>
</reference>
<protein>
    <submittedName>
        <fullName evidence="2">Uncharacterized protein</fullName>
    </submittedName>
</protein>
<accession>A0A377JJ15</accession>